<gene>
    <name evidence="6" type="primary">hcaR</name>
    <name evidence="7" type="ORF">DXC40_00365</name>
    <name evidence="6" type="ORF">ERS852551_01779</name>
</gene>
<dbReference type="GO" id="GO:0003677">
    <property type="term" value="F:DNA binding"/>
    <property type="evidence" value="ECO:0007669"/>
    <property type="project" value="UniProtKB-KW"/>
</dbReference>
<evidence type="ECO:0000313" key="7">
    <source>
        <dbReference type="EMBL" id="RGE69565.1"/>
    </source>
</evidence>
<dbReference type="InterPro" id="IPR005119">
    <property type="entry name" value="LysR_subst-bd"/>
</dbReference>
<dbReference type="Gene3D" id="3.40.190.10">
    <property type="entry name" value="Periplasmic binding protein-like II"/>
    <property type="match status" value="2"/>
</dbReference>
<evidence type="ECO:0000313" key="6">
    <source>
        <dbReference type="EMBL" id="CUP74110.1"/>
    </source>
</evidence>
<dbReference type="InterPro" id="IPR036390">
    <property type="entry name" value="WH_DNA-bd_sf"/>
</dbReference>
<evidence type="ECO:0000313" key="9">
    <source>
        <dbReference type="Proteomes" id="UP000260828"/>
    </source>
</evidence>
<reference evidence="7 9" key="2">
    <citation type="submission" date="2018-08" db="EMBL/GenBank/DDBJ databases">
        <title>A genome reference for cultivated species of the human gut microbiota.</title>
        <authorList>
            <person name="Zou Y."/>
            <person name="Xue W."/>
            <person name="Luo G."/>
        </authorList>
    </citation>
    <scope>NUCLEOTIDE SEQUENCE [LARGE SCALE GENOMIC DNA]</scope>
    <source>
        <strain evidence="7 9">TF05-12AC</strain>
    </source>
</reference>
<evidence type="ECO:0000256" key="3">
    <source>
        <dbReference type="ARBA" id="ARBA00023125"/>
    </source>
</evidence>
<feature type="domain" description="HTH lysR-type" evidence="5">
    <location>
        <begin position="1"/>
        <end position="58"/>
    </location>
</feature>
<dbReference type="Pfam" id="PF03466">
    <property type="entry name" value="LysR_substrate"/>
    <property type="match status" value="1"/>
</dbReference>
<protein>
    <submittedName>
        <fullName evidence="6">Hca operon transcriptional activator</fullName>
    </submittedName>
    <submittedName>
        <fullName evidence="7">LysR family transcriptional regulator</fullName>
    </submittedName>
</protein>
<dbReference type="Proteomes" id="UP000260828">
    <property type="component" value="Unassembled WGS sequence"/>
</dbReference>
<organism evidence="6 8">
    <name type="scientific">Anaerotruncus colihominis</name>
    <dbReference type="NCBI Taxonomy" id="169435"/>
    <lineage>
        <taxon>Bacteria</taxon>
        <taxon>Bacillati</taxon>
        <taxon>Bacillota</taxon>
        <taxon>Clostridia</taxon>
        <taxon>Eubacteriales</taxon>
        <taxon>Oscillospiraceae</taxon>
        <taxon>Anaerotruncus</taxon>
    </lineage>
</organism>
<accession>A0A174QTB7</accession>
<dbReference type="OrthoDB" id="9803714at2"/>
<reference evidence="6 8" key="1">
    <citation type="submission" date="2015-09" db="EMBL/GenBank/DDBJ databases">
        <authorList>
            <consortium name="Pathogen Informatics"/>
        </authorList>
    </citation>
    <scope>NUCLEOTIDE SEQUENCE [LARGE SCALE GENOMIC DNA]</scope>
    <source>
        <strain evidence="6 8">2789STDY5834939</strain>
    </source>
</reference>
<dbReference type="EMBL" id="CZBE01000011">
    <property type="protein sequence ID" value="CUP74110.1"/>
    <property type="molecule type" value="Genomic_DNA"/>
</dbReference>
<dbReference type="PRINTS" id="PR00039">
    <property type="entry name" value="HTHLYSR"/>
</dbReference>
<dbReference type="SUPFAM" id="SSF53850">
    <property type="entry name" value="Periplasmic binding protein-like II"/>
    <property type="match status" value="1"/>
</dbReference>
<dbReference type="GO" id="GO:0005829">
    <property type="term" value="C:cytosol"/>
    <property type="evidence" value="ECO:0007669"/>
    <property type="project" value="TreeGrafter"/>
</dbReference>
<comment type="similarity">
    <text evidence="1">Belongs to the LysR transcriptional regulatory family.</text>
</comment>
<dbReference type="EMBL" id="QVME01000001">
    <property type="protein sequence ID" value="RGE69565.1"/>
    <property type="molecule type" value="Genomic_DNA"/>
</dbReference>
<dbReference type="InterPro" id="IPR036388">
    <property type="entry name" value="WH-like_DNA-bd_sf"/>
</dbReference>
<dbReference type="SUPFAM" id="SSF46785">
    <property type="entry name" value="Winged helix' DNA-binding domain"/>
    <property type="match status" value="1"/>
</dbReference>
<dbReference type="PANTHER" id="PTHR30419">
    <property type="entry name" value="HTH-TYPE TRANSCRIPTIONAL REGULATOR YBHD"/>
    <property type="match status" value="1"/>
</dbReference>
<evidence type="ECO:0000256" key="2">
    <source>
        <dbReference type="ARBA" id="ARBA00023015"/>
    </source>
</evidence>
<evidence type="ECO:0000256" key="4">
    <source>
        <dbReference type="ARBA" id="ARBA00023163"/>
    </source>
</evidence>
<dbReference type="AlphaFoldDB" id="A0A174QTB7"/>
<proteinExistence type="inferred from homology"/>
<keyword evidence="4" id="KW-0804">Transcription</keyword>
<keyword evidence="3" id="KW-0238">DNA-binding</keyword>
<dbReference type="Gene3D" id="1.10.10.10">
    <property type="entry name" value="Winged helix-like DNA-binding domain superfamily/Winged helix DNA-binding domain"/>
    <property type="match status" value="1"/>
</dbReference>
<dbReference type="Pfam" id="PF00126">
    <property type="entry name" value="HTH_1"/>
    <property type="match status" value="1"/>
</dbReference>
<dbReference type="GO" id="GO:0003700">
    <property type="term" value="F:DNA-binding transcription factor activity"/>
    <property type="evidence" value="ECO:0007669"/>
    <property type="project" value="InterPro"/>
</dbReference>
<dbReference type="PROSITE" id="PS50931">
    <property type="entry name" value="HTH_LYSR"/>
    <property type="match status" value="1"/>
</dbReference>
<keyword evidence="2" id="KW-0805">Transcription regulation</keyword>
<name>A0A174QTB7_9FIRM</name>
<dbReference type="InterPro" id="IPR050950">
    <property type="entry name" value="HTH-type_LysR_regulators"/>
</dbReference>
<dbReference type="PANTHER" id="PTHR30419:SF8">
    <property type="entry name" value="NITROGEN ASSIMILATION TRANSCRIPTIONAL ACTIVATOR-RELATED"/>
    <property type="match status" value="1"/>
</dbReference>
<dbReference type="RefSeq" id="WP_055245027.1">
    <property type="nucleotide sequence ID" value="NZ_CABIWA010000013.1"/>
</dbReference>
<evidence type="ECO:0000313" key="8">
    <source>
        <dbReference type="Proteomes" id="UP000095765"/>
    </source>
</evidence>
<dbReference type="Proteomes" id="UP000095765">
    <property type="component" value="Unassembled WGS sequence"/>
</dbReference>
<dbReference type="FunFam" id="1.10.10.10:FF:000001">
    <property type="entry name" value="LysR family transcriptional regulator"/>
    <property type="match status" value="1"/>
</dbReference>
<dbReference type="CDD" id="cd05466">
    <property type="entry name" value="PBP2_LTTR_substrate"/>
    <property type="match status" value="1"/>
</dbReference>
<evidence type="ECO:0000259" key="5">
    <source>
        <dbReference type="PROSITE" id="PS50931"/>
    </source>
</evidence>
<sequence length="296" mass="33489">MELRTMRYFLAVAREENMTRAAELLHVTQPTLSKQLKSLENELGKKLFTRHSFSIQLTEEGVLLRKRAEDLVKIADKITAEFLALDDVLGGDVYFGLAESYQIRHLAAAIRTFKNTYSGLRYHITSGDTEQVTEKLDKGILDFAALVQEPDPIKYNYLKFPDADLWGLVMPADCLLSAKSALCVDDLIGLPLFCSEQGWQHDIPRWCGSRIDQLRLEGSFRLAYNGSLFVKEGLGFLLTFQHLIDTAPGSGLVFRPLTPKLETPMYLIWKKYQVFTPVASLLLEALKEQILQGQEA</sequence>
<dbReference type="InterPro" id="IPR000847">
    <property type="entry name" value="LysR_HTH_N"/>
</dbReference>
<evidence type="ECO:0000256" key="1">
    <source>
        <dbReference type="ARBA" id="ARBA00009437"/>
    </source>
</evidence>